<evidence type="ECO:0000313" key="12">
    <source>
        <dbReference type="Proteomes" id="UP000287969"/>
    </source>
</evidence>
<dbReference type="PROSITE" id="PS00871">
    <property type="entry name" value="CLPAB_2"/>
    <property type="match status" value="1"/>
</dbReference>
<name>A0A410QFK8_9FIRM</name>
<dbReference type="Gene3D" id="3.40.50.300">
    <property type="entry name" value="P-loop containing nucleotide triphosphate hydrolases"/>
    <property type="match status" value="2"/>
</dbReference>
<dbReference type="GO" id="GO:0034605">
    <property type="term" value="P:cellular response to heat"/>
    <property type="evidence" value="ECO:0007669"/>
    <property type="project" value="TreeGrafter"/>
</dbReference>
<dbReference type="CDD" id="cd00009">
    <property type="entry name" value="AAA"/>
    <property type="match status" value="1"/>
</dbReference>
<keyword evidence="4 6" id="KW-0143">Chaperone</keyword>
<dbReference type="InterPro" id="IPR027417">
    <property type="entry name" value="P-loop_NTPase"/>
</dbReference>
<dbReference type="Pfam" id="PF00004">
    <property type="entry name" value="AAA"/>
    <property type="match status" value="1"/>
</dbReference>
<protein>
    <submittedName>
        <fullName evidence="11">ATP-dependent Clp protease ATP-binding subunit</fullName>
    </submittedName>
</protein>
<dbReference type="PROSITE" id="PS51903">
    <property type="entry name" value="CLP_R"/>
    <property type="match status" value="1"/>
</dbReference>
<dbReference type="InterPro" id="IPR018368">
    <property type="entry name" value="ClpA/B_CS1"/>
</dbReference>
<evidence type="ECO:0000313" key="11">
    <source>
        <dbReference type="EMBL" id="QAT62705.1"/>
    </source>
</evidence>
<feature type="region of interest" description="Disordered" evidence="8">
    <location>
        <begin position="146"/>
        <end position="168"/>
    </location>
</feature>
<dbReference type="RefSeq" id="WP_071140171.1">
    <property type="nucleotide sequence ID" value="NZ_CP035282.1"/>
</dbReference>
<dbReference type="GO" id="GO:0005524">
    <property type="term" value="F:ATP binding"/>
    <property type="evidence" value="ECO:0007669"/>
    <property type="project" value="UniProtKB-KW"/>
</dbReference>
<dbReference type="GO" id="GO:0005737">
    <property type="term" value="C:cytoplasm"/>
    <property type="evidence" value="ECO:0007669"/>
    <property type="project" value="TreeGrafter"/>
</dbReference>
<dbReference type="OrthoDB" id="9803641at2"/>
<dbReference type="PANTHER" id="PTHR11638:SF18">
    <property type="entry name" value="HEAT SHOCK PROTEIN 104"/>
    <property type="match status" value="1"/>
</dbReference>
<keyword evidence="1 5" id="KW-0677">Repeat</keyword>
<dbReference type="Proteomes" id="UP000287969">
    <property type="component" value="Chromosome"/>
</dbReference>
<dbReference type="KEGG" id="spoa:EQM13_14575"/>
<dbReference type="Gene3D" id="1.10.8.60">
    <property type="match status" value="2"/>
</dbReference>
<dbReference type="SMART" id="SM00382">
    <property type="entry name" value="AAA"/>
    <property type="match status" value="2"/>
</dbReference>
<dbReference type="Pfam" id="PF17871">
    <property type="entry name" value="AAA_lid_9"/>
    <property type="match status" value="1"/>
</dbReference>
<organism evidence="11 12">
    <name type="scientific">Acidilutibacter cellobiosedens</name>
    <dbReference type="NCBI Taxonomy" id="2507161"/>
    <lineage>
        <taxon>Bacteria</taxon>
        <taxon>Bacillati</taxon>
        <taxon>Bacillota</taxon>
        <taxon>Tissierellia</taxon>
        <taxon>Tissierellales</taxon>
        <taxon>Acidilutibacteraceae</taxon>
        <taxon>Acidilutibacter</taxon>
    </lineage>
</organism>
<dbReference type="InterPro" id="IPR003959">
    <property type="entry name" value="ATPase_AAA_core"/>
</dbReference>
<evidence type="ECO:0000259" key="9">
    <source>
        <dbReference type="PROSITE" id="PS50151"/>
    </source>
</evidence>
<dbReference type="Gene3D" id="4.10.860.10">
    <property type="entry name" value="UVR domain"/>
    <property type="match status" value="1"/>
</dbReference>
<dbReference type="InterPro" id="IPR004176">
    <property type="entry name" value="Clp_R_N"/>
</dbReference>
<evidence type="ECO:0000256" key="2">
    <source>
        <dbReference type="ARBA" id="ARBA00022741"/>
    </source>
</evidence>
<evidence type="ECO:0000256" key="6">
    <source>
        <dbReference type="RuleBase" id="RU004432"/>
    </source>
</evidence>
<keyword evidence="2 6" id="KW-0547">Nucleotide-binding</keyword>
<dbReference type="InterPro" id="IPR050130">
    <property type="entry name" value="ClpA_ClpB"/>
</dbReference>
<dbReference type="SMART" id="SM01086">
    <property type="entry name" value="ClpB_D2-small"/>
    <property type="match status" value="1"/>
</dbReference>
<dbReference type="GO" id="GO:0006508">
    <property type="term" value="P:proteolysis"/>
    <property type="evidence" value="ECO:0007669"/>
    <property type="project" value="UniProtKB-KW"/>
</dbReference>
<dbReference type="SUPFAM" id="SSF81923">
    <property type="entry name" value="Double Clp-N motif"/>
    <property type="match status" value="1"/>
</dbReference>
<proteinExistence type="inferred from homology"/>
<evidence type="ECO:0000256" key="4">
    <source>
        <dbReference type="ARBA" id="ARBA00023186"/>
    </source>
</evidence>
<dbReference type="InterPro" id="IPR041546">
    <property type="entry name" value="ClpA/ClpB_AAA_lid"/>
</dbReference>
<dbReference type="InterPro" id="IPR019489">
    <property type="entry name" value="Clp_ATPase_C"/>
</dbReference>
<dbReference type="SUPFAM" id="SSF52540">
    <property type="entry name" value="P-loop containing nucleoside triphosphate hydrolases"/>
    <property type="match status" value="2"/>
</dbReference>
<reference evidence="12" key="1">
    <citation type="submission" date="2019-01" db="EMBL/GenBank/DDBJ databases">
        <title>Draft genomes of a novel of Sporanaerobacter strains.</title>
        <authorList>
            <person name="Ma S."/>
        </authorList>
    </citation>
    <scope>NUCLEOTIDE SEQUENCE [LARGE SCALE GENOMIC DNA]</scope>
    <source>
        <strain evidence="12">NJN-17</strain>
    </source>
</reference>
<dbReference type="FunFam" id="3.40.50.300:FF:000025">
    <property type="entry name" value="ATP-dependent Clp protease subunit"/>
    <property type="match status" value="1"/>
</dbReference>
<dbReference type="AlphaFoldDB" id="A0A410QFK8"/>
<dbReference type="Pfam" id="PF02861">
    <property type="entry name" value="Clp_N"/>
    <property type="match status" value="1"/>
</dbReference>
<dbReference type="InterPro" id="IPR003593">
    <property type="entry name" value="AAA+_ATPase"/>
</dbReference>
<keyword evidence="7" id="KW-0175">Coiled coil</keyword>
<feature type="domain" description="Clp R" evidence="10">
    <location>
        <begin position="4"/>
        <end position="145"/>
    </location>
</feature>
<evidence type="ECO:0000256" key="8">
    <source>
        <dbReference type="SAM" id="MobiDB-lite"/>
    </source>
</evidence>
<dbReference type="PRINTS" id="PR00300">
    <property type="entry name" value="CLPPROTEASEA"/>
</dbReference>
<evidence type="ECO:0000256" key="5">
    <source>
        <dbReference type="PROSITE-ProRule" id="PRU01251"/>
    </source>
</evidence>
<dbReference type="GO" id="GO:0008233">
    <property type="term" value="F:peptidase activity"/>
    <property type="evidence" value="ECO:0007669"/>
    <property type="project" value="UniProtKB-KW"/>
</dbReference>
<feature type="coiled-coil region" evidence="7">
    <location>
        <begin position="414"/>
        <end position="441"/>
    </location>
</feature>
<keyword evidence="11" id="KW-0645">Protease</keyword>
<evidence type="ECO:0000256" key="1">
    <source>
        <dbReference type="ARBA" id="ARBA00022737"/>
    </source>
</evidence>
<dbReference type="InterPro" id="IPR036628">
    <property type="entry name" value="Clp_N_dom_sf"/>
</dbReference>
<sequence length="814" mass="91793">MAMFGRFTESAQKVMLLAQQEAQKLRHNYVGTEHLLLGLLEEDEGIAAQSLKNAGLNVDILREQIIKAVGYGSYETDILGFTPRTKRVFELGFLEARNLGNNYIGTEHILLGLLEEGEGVAVVVLRSLGVDVEKLREDVIEMLTENNMKASQGDGRSRSSTPNLDKYSSDLNKLAKDGKIDPVIGRTKEIERVIQVLSRRTKNNPCLIGEPGVGKTAIAEGLAQKIIEGKVPDMIKDKRVVSLDLASMIAGAKYRGEFEERFKAVMKELKESKDVILFIDELHTIVGAGAAEGAIDASNILKPVLARGELQIIGATTTDEYRKHIEKDSALERRFQPIMVEEPTIEDTIKILEGLRDRYEAYHRVKITDQGIKAAVELSARYITDRFLPDKAIDLMDEAASMVRLKSITTPNGLKSLEDKLEELSQEKEEAINNQNYEKAAKVRDMERKIKAEMEFKKSQWDKEKKDSNIEVGYDEIAAVVSNWTGIPVNKMTMEESQRLLNLEKVLHEKVVGQDKAVEAVSRAVRRARVGLKDPKKPIGTFIFVGPTGVGKTYLAKALAEALFGDEDAMIRVDMSEYMEKYSVSKLIGSPPGYVGYDEGGQLTEMVRRRPYSVILFDEIEKAHPDVFNVLLQILDDGRLTDSKGRTVDFKNTVIIMTSNVGATLLKKQNVLGFTRQSSEEKEEYEKMKETIQAELRRTFRPEFLNRIDDIIIFHSLNETQVKEIVDIMIKNLQKRLKKMDINVKISDETRSFISKKGFDPEFGARPLERVIRSMIEDQLAEEILKGNVSKTDNILINYDGDKLIFNKEPVLNR</sequence>
<dbReference type="PANTHER" id="PTHR11638">
    <property type="entry name" value="ATP-DEPENDENT CLP PROTEASE"/>
    <property type="match status" value="1"/>
</dbReference>
<comment type="similarity">
    <text evidence="6">Belongs to the ClpA/ClpB family.</text>
</comment>
<evidence type="ECO:0000256" key="7">
    <source>
        <dbReference type="SAM" id="Coils"/>
    </source>
</evidence>
<dbReference type="CDD" id="cd19499">
    <property type="entry name" value="RecA-like_ClpB_Hsp104-like"/>
    <property type="match status" value="1"/>
</dbReference>
<dbReference type="FunFam" id="3.40.50.300:FF:000010">
    <property type="entry name" value="Chaperone clpB 1, putative"/>
    <property type="match status" value="1"/>
</dbReference>
<dbReference type="Pfam" id="PF10431">
    <property type="entry name" value="ClpB_D2-small"/>
    <property type="match status" value="1"/>
</dbReference>
<evidence type="ECO:0000259" key="10">
    <source>
        <dbReference type="PROSITE" id="PS51903"/>
    </source>
</evidence>
<dbReference type="EMBL" id="CP035282">
    <property type="protein sequence ID" value="QAT62705.1"/>
    <property type="molecule type" value="Genomic_DNA"/>
</dbReference>
<dbReference type="InterPro" id="IPR001943">
    <property type="entry name" value="UVR_dom"/>
</dbReference>
<keyword evidence="3 6" id="KW-0067">ATP-binding</keyword>
<keyword evidence="12" id="KW-1185">Reference proteome</keyword>
<gene>
    <name evidence="11" type="ORF">EQM13_14575</name>
</gene>
<dbReference type="PROSITE" id="PS00870">
    <property type="entry name" value="CLPAB_1"/>
    <property type="match status" value="1"/>
</dbReference>
<dbReference type="FunFam" id="1.10.8.60:FF:000017">
    <property type="entry name" value="ATP-dependent chaperone ClpB"/>
    <property type="match status" value="1"/>
</dbReference>
<keyword evidence="11" id="KW-0378">Hydrolase</keyword>
<accession>A0A410QFK8</accession>
<dbReference type="InterPro" id="IPR001270">
    <property type="entry name" value="ClpA/B"/>
</dbReference>
<dbReference type="Pfam" id="PF07724">
    <property type="entry name" value="AAA_2"/>
    <property type="match status" value="1"/>
</dbReference>
<feature type="domain" description="UVR" evidence="9">
    <location>
        <begin position="418"/>
        <end position="453"/>
    </location>
</feature>
<evidence type="ECO:0000256" key="3">
    <source>
        <dbReference type="ARBA" id="ARBA00022840"/>
    </source>
</evidence>
<dbReference type="PROSITE" id="PS50151">
    <property type="entry name" value="UVR"/>
    <property type="match status" value="1"/>
</dbReference>
<dbReference type="Gene3D" id="1.10.1780.10">
    <property type="entry name" value="Clp, N-terminal domain"/>
    <property type="match status" value="1"/>
</dbReference>
<dbReference type="GO" id="GO:0016887">
    <property type="term" value="F:ATP hydrolysis activity"/>
    <property type="evidence" value="ECO:0007669"/>
    <property type="project" value="InterPro"/>
</dbReference>
<dbReference type="InterPro" id="IPR028299">
    <property type="entry name" value="ClpA/B_CS2"/>
</dbReference>